<dbReference type="EMBL" id="GBXM01090490">
    <property type="protein sequence ID" value="JAH18087.1"/>
    <property type="molecule type" value="Transcribed_RNA"/>
</dbReference>
<dbReference type="AlphaFoldDB" id="A0A0E9QNN5"/>
<name>A0A0E9QNN5_ANGAN</name>
<reference evidence="1" key="1">
    <citation type="submission" date="2014-11" db="EMBL/GenBank/DDBJ databases">
        <authorList>
            <person name="Amaro Gonzalez C."/>
        </authorList>
    </citation>
    <scope>NUCLEOTIDE SEQUENCE</scope>
</reference>
<organism evidence="1">
    <name type="scientific">Anguilla anguilla</name>
    <name type="common">European freshwater eel</name>
    <name type="synonym">Muraena anguilla</name>
    <dbReference type="NCBI Taxonomy" id="7936"/>
    <lineage>
        <taxon>Eukaryota</taxon>
        <taxon>Metazoa</taxon>
        <taxon>Chordata</taxon>
        <taxon>Craniata</taxon>
        <taxon>Vertebrata</taxon>
        <taxon>Euteleostomi</taxon>
        <taxon>Actinopterygii</taxon>
        <taxon>Neopterygii</taxon>
        <taxon>Teleostei</taxon>
        <taxon>Anguilliformes</taxon>
        <taxon>Anguillidae</taxon>
        <taxon>Anguilla</taxon>
    </lineage>
</organism>
<sequence length="70" mass="8342">MLLGPLYNRQFLTFSNSTPRFIQVFEVACRILFTFQCNPCQNACYMCRKPNKWLITELLCMYTYLLSVED</sequence>
<evidence type="ECO:0000313" key="1">
    <source>
        <dbReference type="EMBL" id="JAH18087.1"/>
    </source>
</evidence>
<proteinExistence type="predicted"/>
<accession>A0A0E9QNN5</accession>
<reference evidence="1" key="2">
    <citation type="journal article" date="2015" name="Fish Shellfish Immunol.">
        <title>Early steps in the European eel (Anguilla anguilla)-Vibrio vulnificus interaction in the gills: Role of the RtxA13 toxin.</title>
        <authorList>
            <person name="Callol A."/>
            <person name="Pajuelo D."/>
            <person name="Ebbesson L."/>
            <person name="Teles M."/>
            <person name="MacKenzie S."/>
            <person name="Amaro C."/>
        </authorList>
    </citation>
    <scope>NUCLEOTIDE SEQUENCE</scope>
</reference>
<protein>
    <submittedName>
        <fullName evidence="1">Uncharacterized protein</fullName>
    </submittedName>
</protein>